<sequence length="82" mass="9006">MFELLSKDFNESRKGEQFNVYFNTLDPGSWIIPSAGSRGRSPAPDAAGSSVYTIVYSDRLFNPTAQGESRYRIRATAIASPA</sequence>
<evidence type="ECO:0000313" key="2">
    <source>
        <dbReference type="Proteomes" id="UP000299102"/>
    </source>
</evidence>
<dbReference type="EMBL" id="BGZK01002216">
    <property type="protein sequence ID" value="GBP91848.1"/>
    <property type="molecule type" value="Genomic_DNA"/>
</dbReference>
<comment type="caution">
    <text evidence="1">The sequence shown here is derived from an EMBL/GenBank/DDBJ whole genome shotgun (WGS) entry which is preliminary data.</text>
</comment>
<dbReference type="Proteomes" id="UP000299102">
    <property type="component" value="Unassembled WGS sequence"/>
</dbReference>
<reference evidence="1 2" key="1">
    <citation type="journal article" date="2019" name="Commun. Biol.">
        <title>The bagworm genome reveals a unique fibroin gene that provides high tensile strength.</title>
        <authorList>
            <person name="Kono N."/>
            <person name="Nakamura H."/>
            <person name="Ohtoshi R."/>
            <person name="Tomita M."/>
            <person name="Numata K."/>
            <person name="Arakawa K."/>
        </authorList>
    </citation>
    <scope>NUCLEOTIDE SEQUENCE [LARGE SCALE GENOMIC DNA]</scope>
</reference>
<protein>
    <submittedName>
        <fullName evidence="1">Uncharacterized protein</fullName>
    </submittedName>
</protein>
<dbReference type="AlphaFoldDB" id="A0A4C1ZVY1"/>
<gene>
    <name evidence="1" type="ORF">EVAR_68891_1</name>
</gene>
<accession>A0A4C1ZVY1</accession>
<proteinExistence type="predicted"/>
<evidence type="ECO:0000313" key="1">
    <source>
        <dbReference type="EMBL" id="GBP91848.1"/>
    </source>
</evidence>
<name>A0A4C1ZVY1_EUMVA</name>
<organism evidence="1 2">
    <name type="scientific">Eumeta variegata</name>
    <name type="common">Bagworm moth</name>
    <name type="synonym">Eumeta japonica</name>
    <dbReference type="NCBI Taxonomy" id="151549"/>
    <lineage>
        <taxon>Eukaryota</taxon>
        <taxon>Metazoa</taxon>
        <taxon>Ecdysozoa</taxon>
        <taxon>Arthropoda</taxon>
        <taxon>Hexapoda</taxon>
        <taxon>Insecta</taxon>
        <taxon>Pterygota</taxon>
        <taxon>Neoptera</taxon>
        <taxon>Endopterygota</taxon>
        <taxon>Lepidoptera</taxon>
        <taxon>Glossata</taxon>
        <taxon>Ditrysia</taxon>
        <taxon>Tineoidea</taxon>
        <taxon>Psychidae</taxon>
        <taxon>Oiketicinae</taxon>
        <taxon>Eumeta</taxon>
    </lineage>
</organism>
<keyword evidence="2" id="KW-1185">Reference proteome</keyword>